<proteinExistence type="predicted"/>
<dbReference type="STRING" id="873449.STRCR_0446"/>
<dbReference type="EMBL" id="AEUV02000002">
    <property type="protein sequence ID" value="EHI74830.1"/>
    <property type="molecule type" value="Genomic_DNA"/>
</dbReference>
<organism evidence="1 2">
    <name type="scientific">Streptococcus criceti HS-6</name>
    <dbReference type="NCBI Taxonomy" id="873449"/>
    <lineage>
        <taxon>Bacteria</taxon>
        <taxon>Bacillati</taxon>
        <taxon>Bacillota</taxon>
        <taxon>Bacilli</taxon>
        <taxon>Lactobacillales</taxon>
        <taxon>Streptococcaceae</taxon>
        <taxon>Streptococcus</taxon>
    </lineage>
</organism>
<gene>
    <name evidence="1" type="ORF">STRCR_0446</name>
</gene>
<sequence>MGVKWSGERPFQVTTLKSGRGENQNFQFFGLILLPFLFAGKKEILIFV</sequence>
<keyword evidence="2" id="KW-1185">Reference proteome</keyword>
<dbReference type="AlphaFoldDB" id="G5JPZ9"/>
<evidence type="ECO:0000313" key="2">
    <source>
        <dbReference type="Proteomes" id="UP000004322"/>
    </source>
</evidence>
<comment type="caution">
    <text evidence="1">The sequence shown here is derived from an EMBL/GenBank/DDBJ whole genome shotgun (WGS) entry which is preliminary data.</text>
</comment>
<protein>
    <submittedName>
        <fullName evidence="1">Uncharacterized protein</fullName>
    </submittedName>
</protein>
<reference evidence="1" key="1">
    <citation type="submission" date="2011-07" db="EMBL/GenBank/DDBJ databases">
        <authorList>
            <person name="Stanhope M.J."/>
            <person name="Durkin A.S."/>
            <person name="Hostetler J."/>
            <person name="Kim M."/>
            <person name="Radune D."/>
            <person name="Singh I."/>
            <person name="Town C.D."/>
        </authorList>
    </citation>
    <scope>NUCLEOTIDE SEQUENCE [LARGE SCALE GENOMIC DNA]</scope>
    <source>
        <strain evidence="1">HS-6</strain>
    </source>
</reference>
<dbReference type="Proteomes" id="UP000004322">
    <property type="component" value="Unassembled WGS sequence"/>
</dbReference>
<evidence type="ECO:0000313" key="1">
    <source>
        <dbReference type="EMBL" id="EHI74830.1"/>
    </source>
</evidence>
<accession>G5JPZ9</accession>
<name>G5JPZ9_STRCG</name>